<dbReference type="VEuPathDB" id="VectorBase:SSCA000270"/>
<protein>
    <submittedName>
        <fullName evidence="1">Uncharacterized protein</fullName>
    </submittedName>
</protein>
<reference evidence="1 2" key="1">
    <citation type="journal article" date="2015" name="Parasit. Vectors">
        <title>Draft genome of the scabies mite.</title>
        <authorList>
            <person name="Rider S.D.Jr."/>
            <person name="Morgan M.S."/>
            <person name="Arlian L.G."/>
        </authorList>
    </citation>
    <scope>NUCLEOTIDE SEQUENCE [LARGE SCALE GENOMIC DNA]</scope>
    <source>
        <strain evidence="1">Arlian Lab</strain>
    </source>
</reference>
<accession>A0A132AJ60</accession>
<name>A0A132AJ60_SARSC</name>
<sequence length="20" mass="2345">MNSPGPTLSPRDWQWQVHAH</sequence>
<dbReference type="AlphaFoldDB" id="A0A132AJ60"/>
<evidence type="ECO:0000313" key="1">
    <source>
        <dbReference type="EMBL" id="KPM10490.1"/>
    </source>
</evidence>
<gene>
    <name evidence="1" type="ORF">QR98_0090460</name>
</gene>
<proteinExistence type="predicted"/>
<dbReference type="EMBL" id="JXLN01015225">
    <property type="protein sequence ID" value="KPM10490.1"/>
    <property type="molecule type" value="Genomic_DNA"/>
</dbReference>
<organism evidence="1 2">
    <name type="scientific">Sarcoptes scabiei</name>
    <name type="common">Itch mite</name>
    <name type="synonym">Acarus scabiei</name>
    <dbReference type="NCBI Taxonomy" id="52283"/>
    <lineage>
        <taxon>Eukaryota</taxon>
        <taxon>Metazoa</taxon>
        <taxon>Ecdysozoa</taxon>
        <taxon>Arthropoda</taxon>
        <taxon>Chelicerata</taxon>
        <taxon>Arachnida</taxon>
        <taxon>Acari</taxon>
        <taxon>Acariformes</taxon>
        <taxon>Sarcoptiformes</taxon>
        <taxon>Astigmata</taxon>
        <taxon>Psoroptidia</taxon>
        <taxon>Sarcoptoidea</taxon>
        <taxon>Sarcoptidae</taxon>
        <taxon>Sarcoptinae</taxon>
        <taxon>Sarcoptes</taxon>
    </lineage>
</organism>
<feature type="non-terminal residue" evidence="1">
    <location>
        <position position="20"/>
    </location>
</feature>
<dbReference type="Proteomes" id="UP000616769">
    <property type="component" value="Unassembled WGS sequence"/>
</dbReference>
<comment type="caution">
    <text evidence="1">The sequence shown here is derived from an EMBL/GenBank/DDBJ whole genome shotgun (WGS) entry which is preliminary data.</text>
</comment>
<evidence type="ECO:0000313" key="2">
    <source>
        <dbReference type="Proteomes" id="UP000616769"/>
    </source>
</evidence>